<gene>
    <name evidence="1" type="primary">Dsec\GM17236</name>
    <name evidence="1" type="ORF">Dsec_GM17236</name>
</gene>
<dbReference type="EMBL" id="CH480822">
    <property type="protein sequence ID" value="EDW55555.1"/>
    <property type="molecule type" value="Genomic_DNA"/>
</dbReference>
<reference evidence="1 2" key="1">
    <citation type="journal article" date="2007" name="Nature">
        <title>Evolution of genes and genomes on the Drosophila phylogeny.</title>
        <authorList>
            <consortium name="Drosophila 12 Genomes Consortium"/>
            <person name="Clark A.G."/>
            <person name="Eisen M.B."/>
            <person name="Smith D.R."/>
            <person name="Bergman C.M."/>
            <person name="Oliver B."/>
            <person name="Markow T.A."/>
            <person name="Kaufman T.C."/>
            <person name="Kellis M."/>
            <person name="Gelbart W."/>
            <person name="Iyer V.N."/>
            <person name="Pollard D.A."/>
            <person name="Sackton T.B."/>
            <person name="Larracuente A.M."/>
            <person name="Singh N.D."/>
            <person name="Abad J.P."/>
            <person name="Abt D.N."/>
            <person name="Adryan B."/>
            <person name="Aguade M."/>
            <person name="Akashi H."/>
            <person name="Anderson W.W."/>
            <person name="Aquadro C.F."/>
            <person name="Ardell D.H."/>
            <person name="Arguello R."/>
            <person name="Artieri C.G."/>
            <person name="Barbash D.A."/>
            <person name="Barker D."/>
            <person name="Barsanti P."/>
            <person name="Batterham P."/>
            <person name="Batzoglou S."/>
            <person name="Begun D."/>
            <person name="Bhutkar A."/>
            <person name="Blanco E."/>
            <person name="Bosak S.A."/>
            <person name="Bradley R.K."/>
            <person name="Brand A.D."/>
            <person name="Brent M.R."/>
            <person name="Brooks A.N."/>
            <person name="Brown R.H."/>
            <person name="Butlin R.K."/>
            <person name="Caggese C."/>
            <person name="Calvi B.R."/>
            <person name="Bernardo de Carvalho A."/>
            <person name="Caspi A."/>
            <person name="Castrezana S."/>
            <person name="Celniker S.E."/>
            <person name="Chang J.L."/>
            <person name="Chapple C."/>
            <person name="Chatterji S."/>
            <person name="Chinwalla A."/>
            <person name="Civetta A."/>
            <person name="Clifton S.W."/>
            <person name="Comeron J.M."/>
            <person name="Costello J.C."/>
            <person name="Coyne J.A."/>
            <person name="Daub J."/>
            <person name="David R.G."/>
            <person name="Delcher A.L."/>
            <person name="Delehaunty K."/>
            <person name="Do C.B."/>
            <person name="Ebling H."/>
            <person name="Edwards K."/>
            <person name="Eickbush T."/>
            <person name="Evans J.D."/>
            <person name="Filipski A."/>
            <person name="Findeiss S."/>
            <person name="Freyhult E."/>
            <person name="Fulton L."/>
            <person name="Fulton R."/>
            <person name="Garcia A.C."/>
            <person name="Gardiner A."/>
            <person name="Garfield D.A."/>
            <person name="Garvin B.E."/>
            <person name="Gibson G."/>
            <person name="Gilbert D."/>
            <person name="Gnerre S."/>
            <person name="Godfrey J."/>
            <person name="Good R."/>
            <person name="Gotea V."/>
            <person name="Gravely B."/>
            <person name="Greenberg A.J."/>
            <person name="Griffiths-Jones S."/>
            <person name="Gross S."/>
            <person name="Guigo R."/>
            <person name="Gustafson E.A."/>
            <person name="Haerty W."/>
            <person name="Hahn M.W."/>
            <person name="Halligan D.L."/>
            <person name="Halpern A.L."/>
            <person name="Halter G.M."/>
            <person name="Han M.V."/>
            <person name="Heger A."/>
            <person name="Hillier L."/>
            <person name="Hinrichs A.S."/>
            <person name="Holmes I."/>
            <person name="Hoskins R.A."/>
            <person name="Hubisz M.J."/>
            <person name="Hultmark D."/>
            <person name="Huntley M.A."/>
            <person name="Jaffe D.B."/>
            <person name="Jagadeeshan S."/>
            <person name="Jeck W.R."/>
            <person name="Johnson J."/>
            <person name="Jones C.D."/>
            <person name="Jordan W.C."/>
            <person name="Karpen G.H."/>
            <person name="Kataoka E."/>
            <person name="Keightley P.D."/>
            <person name="Kheradpour P."/>
            <person name="Kirkness E.F."/>
            <person name="Koerich L.B."/>
            <person name="Kristiansen K."/>
            <person name="Kudrna D."/>
            <person name="Kulathinal R.J."/>
            <person name="Kumar S."/>
            <person name="Kwok R."/>
            <person name="Lander E."/>
            <person name="Langley C.H."/>
            <person name="Lapoint R."/>
            <person name="Lazzaro B.P."/>
            <person name="Lee S.J."/>
            <person name="Levesque L."/>
            <person name="Li R."/>
            <person name="Lin C.F."/>
            <person name="Lin M.F."/>
            <person name="Lindblad-Toh K."/>
            <person name="Llopart A."/>
            <person name="Long M."/>
            <person name="Low L."/>
            <person name="Lozovsky E."/>
            <person name="Lu J."/>
            <person name="Luo M."/>
            <person name="Machado C.A."/>
            <person name="Makalowski W."/>
            <person name="Marzo M."/>
            <person name="Matsuda M."/>
            <person name="Matzkin L."/>
            <person name="McAllister B."/>
            <person name="McBride C.S."/>
            <person name="McKernan B."/>
            <person name="McKernan K."/>
            <person name="Mendez-Lago M."/>
            <person name="Minx P."/>
            <person name="Mollenhauer M.U."/>
            <person name="Montooth K."/>
            <person name="Mount S.M."/>
            <person name="Mu X."/>
            <person name="Myers E."/>
            <person name="Negre B."/>
            <person name="Newfeld S."/>
            <person name="Nielsen R."/>
            <person name="Noor M.A."/>
            <person name="O'Grady P."/>
            <person name="Pachter L."/>
            <person name="Papaceit M."/>
            <person name="Parisi M.J."/>
            <person name="Parisi M."/>
            <person name="Parts L."/>
            <person name="Pedersen J.S."/>
            <person name="Pesole G."/>
            <person name="Phillippy A.M."/>
            <person name="Ponting C.P."/>
            <person name="Pop M."/>
            <person name="Porcelli D."/>
            <person name="Powell J.R."/>
            <person name="Prohaska S."/>
            <person name="Pruitt K."/>
            <person name="Puig M."/>
            <person name="Quesneville H."/>
            <person name="Ram K.R."/>
            <person name="Rand D."/>
            <person name="Rasmussen M.D."/>
            <person name="Reed L.K."/>
            <person name="Reenan R."/>
            <person name="Reily A."/>
            <person name="Remington K.A."/>
            <person name="Rieger T.T."/>
            <person name="Ritchie M.G."/>
            <person name="Robin C."/>
            <person name="Rogers Y.H."/>
            <person name="Rohde C."/>
            <person name="Rozas J."/>
            <person name="Rubenfield M.J."/>
            <person name="Ruiz A."/>
            <person name="Russo S."/>
            <person name="Salzberg S.L."/>
            <person name="Sanchez-Gracia A."/>
            <person name="Saranga D.J."/>
            <person name="Sato H."/>
            <person name="Schaeffer S.W."/>
            <person name="Schatz M.C."/>
            <person name="Schlenke T."/>
            <person name="Schwartz R."/>
            <person name="Segarra C."/>
            <person name="Singh R.S."/>
            <person name="Sirot L."/>
            <person name="Sirota M."/>
            <person name="Sisneros N.B."/>
            <person name="Smith C.D."/>
            <person name="Smith T.F."/>
            <person name="Spieth J."/>
            <person name="Stage D.E."/>
            <person name="Stark A."/>
            <person name="Stephan W."/>
            <person name="Strausberg R.L."/>
            <person name="Strempel S."/>
            <person name="Sturgill D."/>
            <person name="Sutton G."/>
            <person name="Sutton G.G."/>
            <person name="Tao W."/>
            <person name="Teichmann S."/>
            <person name="Tobari Y.N."/>
            <person name="Tomimura Y."/>
            <person name="Tsolas J.M."/>
            <person name="Valente V.L."/>
            <person name="Venter E."/>
            <person name="Venter J.C."/>
            <person name="Vicario S."/>
            <person name="Vieira F.G."/>
            <person name="Vilella A.J."/>
            <person name="Villasante A."/>
            <person name="Walenz B."/>
            <person name="Wang J."/>
            <person name="Wasserman M."/>
            <person name="Watts T."/>
            <person name="Wilson D."/>
            <person name="Wilson R.K."/>
            <person name="Wing R.A."/>
            <person name="Wolfner M.F."/>
            <person name="Wong A."/>
            <person name="Wong G.K."/>
            <person name="Wu C.I."/>
            <person name="Wu G."/>
            <person name="Yamamoto D."/>
            <person name="Yang H.P."/>
            <person name="Yang S.P."/>
            <person name="Yorke J.A."/>
            <person name="Yoshida K."/>
            <person name="Zdobnov E."/>
            <person name="Zhang P."/>
            <person name="Zhang Y."/>
            <person name="Zimin A.V."/>
            <person name="Baldwin J."/>
            <person name="Abdouelleil A."/>
            <person name="Abdulkadir J."/>
            <person name="Abebe A."/>
            <person name="Abera B."/>
            <person name="Abreu J."/>
            <person name="Acer S.C."/>
            <person name="Aftuck L."/>
            <person name="Alexander A."/>
            <person name="An P."/>
            <person name="Anderson E."/>
            <person name="Anderson S."/>
            <person name="Arachi H."/>
            <person name="Azer M."/>
            <person name="Bachantsang P."/>
            <person name="Barry A."/>
            <person name="Bayul T."/>
            <person name="Berlin A."/>
            <person name="Bessette D."/>
            <person name="Bloom T."/>
            <person name="Blye J."/>
            <person name="Boguslavskiy L."/>
            <person name="Bonnet C."/>
            <person name="Boukhgalter B."/>
            <person name="Bourzgui I."/>
            <person name="Brown A."/>
            <person name="Cahill P."/>
            <person name="Channer S."/>
            <person name="Cheshatsang Y."/>
            <person name="Chuda L."/>
            <person name="Citroen M."/>
            <person name="Collymore A."/>
            <person name="Cooke P."/>
            <person name="Costello M."/>
            <person name="D'Aco K."/>
            <person name="Daza R."/>
            <person name="De Haan G."/>
            <person name="DeGray S."/>
            <person name="DeMaso C."/>
            <person name="Dhargay N."/>
            <person name="Dooley K."/>
            <person name="Dooley E."/>
            <person name="Doricent M."/>
            <person name="Dorje P."/>
            <person name="Dorjee K."/>
            <person name="Dupes A."/>
            <person name="Elong R."/>
            <person name="Falk J."/>
            <person name="Farina A."/>
            <person name="Faro S."/>
            <person name="Ferguson D."/>
            <person name="Fisher S."/>
            <person name="Foley C.D."/>
            <person name="Franke A."/>
            <person name="Friedrich D."/>
            <person name="Gadbois L."/>
            <person name="Gearin G."/>
            <person name="Gearin C.R."/>
            <person name="Giannoukos G."/>
            <person name="Goode T."/>
            <person name="Graham J."/>
            <person name="Grandbois E."/>
            <person name="Grewal S."/>
            <person name="Gyaltsen K."/>
            <person name="Hafez N."/>
            <person name="Hagos B."/>
            <person name="Hall J."/>
            <person name="Henson C."/>
            <person name="Hollinger A."/>
            <person name="Honan T."/>
            <person name="Huard M.D."/>
            <person name="Hughes L."/>
            <person name="Hurhula B."/>
            <person name="Husby M.E."/>
            <person name="Kamat A."/>
            <person name="Kanga B."/>
            <person name="Kashin S."/>
            <person name="Khazanovich D."/>
            <person name="Kisner P."/>
            <person name="Lance K."/>
            <person name="Lara M."/>
            <person name="Lee W."/>
            <person name="Lennon N."/>
            <person name="Letendre F."/>
            <person name="LeVine R."/>
            <person name="Lipovsky A."/>
            <person name="Liu X."/>
            <person name="Liu J."/>
            <person name="Liu S."/>
            <person name="Lokyitsang T."/>
            <person name="Lokyitsang Y."/>
            <person name="Lubonja R."/>
            <person name="Lui A."/>
            <person name="MacDonald P."/>
            <person name="Magnisalis V."/>
            <person name="Maru K."/>
            <person name="Matthews C."/>
            <person name="McCusker W."/>
            <person name="McDonough S."/>
            <person name="Mehta T."/>
            <person name="Meldrim J."/>
            <person name="Meneus L."/>
            <person name="Mihai O."/>
            <person name="Mihalev A."/>
            <person name="Mihova T."/>
            <person name="Mittelman R."/>
            <person name="Mlenga V."/>
            <person name="Montmayeur A."/>
            <person name="Mulrain L."/>
            <person name="Navidi A."/>
            <person name="Naylor J."/>
            <person name="Negash T."/>
            <person name="Nguyen T."/>
            <person name="Nguyen N."/>
            <person name="Nicol R."/>
            <person name="Norbu C."/>
            <person name="Norbu N."/>
            <person name="Novod N."/>
            <person name="O'Neill B."/>
            <person name="Osman S."/>
            <person name="Markiewicz E."/>
            <person name="Oyono O.L."/>
            <person name="Patti C."/>
            <person name="Phunkhang P."/>
            <person name="Pierre F."/>
            <person name="Priest M."/>
            <person name="Raghuraman S."/>
            <person name="Rege F."/>
            <person name="Reyes R."/>
            <person name="Rise C."/>
            <person name="Rogov P."/>
            <person name="Ross K."/>
            <person name="Ryan E."/>
            <person name="Settipalli S."/>
            <person name="Shea T."/>
            <person name="Sherpa N."/>
            <person name="Shi L."/>
            <person name="Shih D."/>
            <person name="Sparrow T."/>
            <person name="Spaulding J."/>
            <person name="Stalker J."/>
            <person name="Stange-Thomann N."/>
            <person name="Stavropoulos S."/>
            <person name="Stone C."/>
            <person name="Strader C."/>
            <person name="Tesfaye S."/>
            <person name="Thomson T."/>
            <person name="Thoulutsang Y."/>
            <person name="Thoulutsang D."/>
            <person name="Topham K."/>
            <person name="Topping I."/>
            <person name="Tsamla T."/>
            <person name="Vassiliev H."/>
            <person name="Vo A."/>
            <person name="Wangchuk T."/>
            <person name="Wangdi T."/>
            <person name="Weiand M."/>
            <person name="Wilkinson J."/>
            <person name="Wilson A."/>
            <person name="Yadav S."/>
            <person name="Young G."/>
            <person name="Yu Q."/>
            <person name="Zembek L."/>
            <person name="Zhong D."/>
            <person name="Zimmer A."/>
            <person name="Zwirko Z."/>
            <person name="Jaffe D.B."/>
            <person name="Alvarez P."/>
            <person name="Brockman W."/>
            <person name="Butler J."/>
            <person name="Chin C."/>
            <person name="Gnerre S."/>
            <person name="Grabherr M."/>
            <person name="Kleber M."/>
            <person name="Mauceli E."/>
            <person name="MacCallum I."/>
        </authorList>
    </citation>
    <scope>NUCLEOTIDE SEQUENCE [LARGE SCALE GENOMIC DNA]</scope>
    <source>
        <strain evidence="2">Rob3c / Tucson 14021-0248.25</strain>
    </source>
</reference>
<dbReference type="AlphaFoldDB" id="B4I599"/>
<name>B4I599_DROSE</name>
<evidence type="ECO:0000313" key="1">
    <source>
        <dbReference type="EMBL" id="EDW55555.1"/>
    </source>
</evidence>
<protein>
    <submittedName>
        <fullName evidence="1">GM17236</fullName>
    </submittedName>
</protein>
<dbReference type="HOGENOM" id="CLU_2529880_0_0_1"/>
<sequence length="84" mass="9181">MRNLVAGKQNIVILQQLAAGKKANLMCNQTGLLTNILADHVAQRVILFVYGEYCRIGHFGVQFLDDSAAAPQQTQKRVTGGHSE</sequence>
<dbReference type="Proteomes" id="UP000001292">
    <property type="component" value="Unassembled WGS sequence"/>
</dbReference>
<keyword evidence="2" id="KW-1185">Reference proteome</keyword>
<proteinExistence type="predicted"/>
<evidence type="ECO:0000313" key="2">
    <source>
        <dbReference type="Proteomes" id="UP000001292"/>
    </source>
</evidence>
<organism evidence="2">
    <name type="scientific">Drosophila sechellia</name>
    <name type="common">Fruit fly</name>
    <dbReference type="NCBI Taxonomy" id="7238"/>
    <lineage>
        <taxon>Eukaryota</taxon>
        <taxon>Metazoa</taxon>
        <taxon>Ecdysozoa</taxon>
        <taxon>Arthropoda</taxon>
        <taxon>Hexapoda</taxon>
        <taxon>Insecta</taxon>
        <taxon>Pterygota</taxon>
        <taxon>Neoptera</taxon>
        <taxon>Endopterygota</taxon>
        <taxon>Diptera</taxon>
        <taxon>Brachycera</taxon>
        <taxon>Muscomorpha</taxon>
        <taxon>Ephydroidea</taxon>
        <taxon>Drosophilidae</taxon>
        <taxon>Drosophila</taxon>
        <taxon>Sophophora</taxon>
    </lineage>
</organism>
<accession>B4I599</accession>